<feature type="transmembrane region" description="Helical" evidence="8">
    <location>
        <begin position="280"/>
        <end position="300"/>
    </location>
</feature>
<reference evidence="9 10" key="1">
    <citation type="journal article" date="2016" name="Nat. Commun.">
        <title>Thousands of microbial genomes shed light on interconnected biogeochemical processes in an aquifer system.</title>
        <authorList>
            <person name="Anantharaman K."/>
            <person name="Brown C.T."/>
            <person name="Hug L.A."/>
            <person name="Sharon I."/>
            <person name="Castelle C.J."/>
            <person name="Probst A.J."/>
            <person name="Thomas B.C."/>
            <person name="Singh A."/>
            <person name="Wilkins M.J."/>
            <person name="Karaoz U."/>
            <person name="Brodie E.L."/>
            <person name="Williams K.H."/>
            <person name="Hubbard S.S."/>
            <person name="Banfield J.F."/>
        </authorList>
    </citation>
    <scope>NUCLEOTIDE SEQUENCE [LARGE SCALE GENOMIC DNA]</scope>
</reference>
<feature type="transmembrane region" description="Helical" evidence="8">
    <location>
        <begin position="74"/>
        <end position="94"/>
    </location>
</feature>
<keyword evidence="2" id="KW-1003">Cell membrane</keyword>
<dbReference type="CDD" id="cd06853">
    <property type="entry name" value="GT_WecA_like"/>
    <property type="match status" value="1"/>
</dbReference>
<organism evidence="9 10">
    <name type="scientific">Candidatus Schekmanbacteria bacterium GWA2_38_11</name>
    <dbReference type="NCBI Taxonomy" id="1817876"/>
    <lineage>
        <taxon>Bacteria</taxon>
        <taxon>Candidatus Schekmaniibacteriota</taxon>
    </lineage>
</organism>
<accession>A0A1F7RFE9</accession>
<evidence type="ECO:0000256" key="4">
    <source>
        <dbReference type="ARBA" id="ARBA00022692"/>
    </source>
</evidence>
<feature type="transmembrane region" description="Helical" evidence="8">
    <location>
        <begin position="306"/>
        <end position="325"/>
    </location>
</feature>
<evidence type="ECO:0000256" key="6">
    <source>
        <dbReference type="ARBA" id="ARBA00023136"/>
    </source>
</evidence>
<keyword evidence="4 8" id="KW-0812">Transmembrane</keyword>
<evidence type="ECO:0008006" key="11">
    <source>
        <dbReference type="Google" id="ProtNLM"/>
    </source>
</evidence>
<evidence type="ECO:0000256" key="7">
    <source>
        <dbReference type="PIRSR" id="PIRSR600715-1"/>
    </source>
</evidence>
<proteinExistence type="predicted"/>
<protein>
    <recommendedName>
        <fullName evidence="11">Undecaprenyl-phosphate alpha-N-acetylglucosaminyl 1-phosphate transferase</fullName>
    </recommendedName>
</protein>
<dbReference type="Proteomes" id="UP000178526">
    <property type="component" value="Unassembled WGS sequence"/>
</dbReference>
<comment type="subcellular location">
    <subcellularLocation>
        <location evidence="1">Cell membrane</location>
        <topology evidence="1">Multi-pass membrane protein</topology>
    </subcellularLocation>
</comment>
<feature type="transmembrane region" description="Helical" evidence="8">
    <location>
        <begin position="49"/>
        <end position="67"/>
    </location>
</feature>
<feature type="transmembrane region" description="Helical" evidence="8">
    <location>
        <begin position="174"/>
        <end position="193"/>
    </location>
</feature>
<evidence type="ECO:0000256" key="5">
    <source>
        <dbReference type="ARBA" id="ARBA00022989"/>
    </source>
</evidence>
<evidence type="ECO:0000256" key="8">
    <source>
        <dbReference type="SAM" id="Phobius"/>
    </source>
</evidence>
<dbReference type="GO" id="GO:0071555">
    <property type="term" value="P:cell wall organization"/>
    <property type="evidence" value="ECO:0007669"/>
    <property type="project" value="TreeGrafter"/>
</dbReference>
<keyword evidence="7" id="KW-0479">Metal-binding</keyword>
<evidence type="ECO:0000256" key="1">
    <source>
        <dbReference type="ARBA" id="ARBA00004651"/>
    </source>
</evidence>
<keyword evidence="7" id="KW-0460">Magnesium</keyword>
<dbReference type="GO" id="GO:0005886">
    <property type="term" value="C:plasma membrane"/>
    <property type="evidence" value="ECO:0007669"/>
    <property type="project" value="UniProtKB-SubCell"/>
</dbReference>
<dbReference type="EMBL" id="MGDB01000102">
    <property type="protein sequence ID" value="OGL40295.1"/>
    <property type="molecule type" value="Genomic_DNA"/>
</dbReference>
<dbReference type="PANTHER" id="PTHR22926">
    <property type="entry name" value="PHOSPHO-N-ACETYLMURAMOYL-PENTAPEPTIDE-TRANSFERASE"/>
    <property type="match status" value="1"/>
</dbReference>
<sequence>MILTYILTFALSFLLSIYGTPIARKAALQVGIVDKPDGNLKKQETPVPYLGGLSIYLAFLLSISFTFDFNREVLGIILAGTIILLLGLIDDFGVLSPRNKFIGQAIAAFILIKAGVMITVVALPLWLAVVLTFFWIIGITNGFNIIDVMDGLSTGTAFWASVFFFIVAVLNGKAMIATLTMALAGSLLGFLRYNFEPAKIYLGDAGSMFIGIILGSLAMTGSYSFVNNVGFIAPLLILGVPIFDTFLVMYIRLLRGQSIFKGSSDHFALRLRKWALSKKTTVITSYGVTIFLGVMALTIIYTSNFIALTIFSSIILLALLTAYLLKKIDMGL</sequence>
<dbReference type="GO" id="GO:0044038">
    <property type="term" value="P:cell wall macromolecule biosynthetic process"/>
    <property type="evidence" value="ECO:0007669"/>
    <property type="project" value="TreeGrafter"/>
</dbReference>
<feature type="binding site" evidence="7">
    <location>
        <position position="204"/>
    </location>
    <ligand>
        <name>Mg(2+)</name>
        <dbReference type="ChEBI" id="CHEBI:18420"/>
    </ligand>
</feature>
<dbReference type="InterPro" id="IPR000715">
    <property type="entry name" value="Glycosyl_transferase_4"/>
</dbReference>
<dbReference type="GO" id="GO:0016780">
    <property type="term" value="F:phosphotransferase activity, for other substituted phosphate groups"/>
    <property type="evidence" value="ECO:0007669"/>
    <property type="project" value="InterPro"/>
</dbReference>
<dbReference type="Pfam" id="PF00953">
    <property type="entry name" value="Glycos_transf_4"/>
    <property type="match status" value="1"/>
</dbReference>
<feature type="transmembrane region" description="Helical" evidence="8">
    <location>
        <begin position="106"/>
        <end position="136"/>
    </location>
</feature>
<feature type="binding site" evidence="7">
    <location>
        <position position="144"/>
    </location>
    <ligand>
        <name>Mg(2+)</name>
        <dbReference type="ChEBI" id="CHEBI:18420"/>
    </ligand>
</feature>
<keyword evidence="3" id="KW-0808">Transferase</keyword>
<dbReference type="GO" id="GO:0009103">
    <property type="term" value="P:lipopolysaccharide biosynthetic process"/>
    <property type="evidence" value="ECO:0007669"/>
    <property type="project" value="TreeGrafter"/>
</dbReference>
<evidence type="ECO:0000313" key="9">
    <source>
        <dbReference type="EMBL" id="OGL40295.1"/>
    </source>
</evidence>
<dbReference type="GO" id="GO:0046872">
    <property type="term" value="F:metal ion binding"/>
    <property type="evidence" value="ECO:0007669"/>
    <property type="project" value="UniProtKB-KW"/>
</dbReference>
<feature type="transmembrane region" description="Helical" evidence="8">
    <location>
        <begin position="231"/>
        <end position="251"/>
    </location>
</feature>
<comment type="caution">
    <text evidence="9">The sequence shown here is derived from an EMBL/GenBank/DDBJ whole genome shotgun (WGS) entry which is preliminary data.</text>
</comment>
<evidence type="ECO:0000256" key="2">
    <source>
        <dbReference type="ARBA" id="ARBA00022475"/>
    </source>
</evidence>
<keyword evidence="6 8" id="KW-0472">Membrane</keyword>
<evidence type="ECO:0000313" key="10">
    <source>
        <dbReference type="Proteomes" id="UP000178526"/>
    </source>
</evidence>
<evidence type="ECO:0000256" key="3">
    <source>
        <dbReference type="ARBA" id="ARBA00022679"/>
    </source>
</evidence>
<dbReference type="AlphaFoldDB" id="A0A1F7RFE9"/>
<name>A0A1F7RFE9_9BACT</name>
<feature type="transmembrane region" description="Helical" evidence="8">
    <location>
        <begin position="205"/>
        <end position="225"/>
    </location>
</feature>
<keyword evidence="5 8" id="KW-1133">Transmembrane helix</keyword>
<dbReference type="PANTHER" id="PTHR22926:SF3">
    <property type="entry name" value="UNDECAPRENYL-PHOSPHATE ALPHA-N-ACETYLGLUCOSAMINYL 1-PHOSPHATE TRANSFERASE"/>
    <property type="match status" value="1"/>
</dbReference>
<comment type="cofactor">
    <cofactor evidence="7">
        <name>Mg(2+)</name>
        <dbReference type="ChEBI" id="CHEBI:18420"/>
    </cofactor>
</comment>
<gene>
    <name evidence="9" type="ORF">A2042_01100</name>
</gene>
<feature type="transmembrane region" description="Helical" evidence="8">
    <location>
        <begin position="148"/>
        <end position="168"/>
    </location>
</feature>